<dbReference type="PANTHER" id="PTHR45812:SF1">
    <property type="entry name" value="DNA POLYMERASE ZETA CATALYTIC SUBUNIT"/>
    <property type="match status" value="1"/>
</dbReference>
<dbReference type="SMART" id="SM00486">
    <property type="entry name" value="POLBc"/>
    <property type="match status" value="1"/>
</dbReference>
<dbReference type="GO" id="GO:0042276">
    <property type="term" value="P:error-prone translesion synthesis"/>
    <property type="evidence" value="ECO:0007669"/>
    <property type="project" value="TreeGrafter"/>
</dbReference>
<dbReference type="GO" id="GO:0000724">
    <property type="term" value="P:double-strand break repair via homologous recombination"/>
    <property type="evidence" value="ECO:0007669"/>
    <property type="project" value="TreeGrafter"/>
</dbReference>
<dbReference type="SUPFAM" id="SSF56672">
    <property type="entry name" value="DNA/RNA polymerases"/>
    <property type="match status" value="1"/>
</dbReference>
<evidence type="ECO:0000256" key="6">
    <source>
        <dbReference type="ARBA" id="ARBA00022763"/>
    </source>
</evidence>
<dbReference type="InterPro" id="IPR012337">
    <property type="entry name" value="RNaseH-like_sf"/>
</dbReference>
<evidence type="ECO:0000256" key="8">
    <source>
        <dbReference type="ARBA" id="ARBA00023204"/>
    </source>
</evidence>
<dbReference type="InterPro" id="IPR036397">
    <property type="entry name" value="RNaseH_sf"/>
</dbReference>
<dbReference type="Gene3D" id="3.30.420.10">
    <property type="entry name" value="Ribonuclease H-like superfamily/Ribonuclease H"/>
    <property type="match status" value="1"/>
</dbReference>
<dbReference type="InterPro" id="IPR030559">
    <property type="entry name" value="PolZ_Rev3"/>
</dbReference>
<keyword evidence="6" id="KW-0227">DNA damage</keyword>
<organism evidence="12 13">
    <name type="scientific">Castanea mollissima</name>
    <name type="common">Chinese chestnut</name>
    <dbReference type="NCBI Taxonomy" id="60419"/>
    <lineage>
        <taxon>Eukaryota</taxon>
        <taxon>Viridiplantae</taxon>
        <taxon>Streptophyta</taxon>
        <taxon>Embryophyta</taxon>
        <taxon>Tracheophyta</taxon>
        <taxon>Spermatophyta</taxon>
        <taxon>Magnoliopsida</taxon>
        <taxon>eudicotyledons</taxon>
        <taxon>Gunneridae</taxon>
        <taxon>Pentapetalae</taxon>
        <taxon>rosids</taxon>
        <taxon>fabids</taxon>
        <taxon>Fagales</taxon>
        <taxon>Fagaceae</taxon>
        <taxon>Castanea</taxon>
    </lineage>
</organism>
<dbReference type="AlphaFoldDB" id="A0A8J4R8K7"/>
<dbReference type="InterPro" id="IPR006172">
    <property type="entry name" value="DNA-dir_DNA_pol_B"/>
</dbReference>
<keyword evidence="4" id="KW-0808">Transferase</keyword>
<keyword evidence="7" id="KW-0239">DNA-directed DNA polymerase</keyword>
<dbReference type="Pfam" id="PF03104">
    <property type="entry name" value="DNA_pol_B_exo1"/>
    <property type="match status" value="1"/>
</dbReference>
<dbReference type="Pfam" id="PF00136">
    <property type="entry name" value="DNA_pol_B"/>
    <property type="match status" value="1"/>
</dbReference>
<evidence type="ECO:0000256" key="5">
    <source>
        <dbReference type="ARBA" id="ARBA00022695"/>
    </source>
</evidence>
<sequence>MKASSLIGSQSSLPDDCEKAQSFFLDSSDKDMPESGSGSHVEPILDRLYHENPINLNAERSAFGDGVTTIIQGGGGIAKEKSCSDSSHDMSQISGPDGKSKPTPLSQSGFQDPASVGGGQQLTLLSIENDTDSIPEVYVLLRSKTEAFKRTLDGISACKMLVFTEEKYLLSHFMKIVCSSDPDIIMGWDIQGGSLGFLAERASHLGIGLLNNISRTPSETKIAARDLDIPEKGIFHNLIPKRLNTDPIILEDAIIEDEWGRTHASGVHVGGRIVLNLWRLMRGEVKLNMYTVEAVAEGVLRRKIPSFCHKVLTKWFSCGPGRGRFRCIEYFIERARLNLEIMNQLDMINRTSELACVFGIDFFSVLSRGSQNRIESMFLRLAHTQNYLAISLGSQRVASQPTMECLPLVTEPESGFYADPVVVLDFSVSLSFDDNCIQSLLFYMPWKSCSFKGKYTWG</sequence>
<dbReference type="EMBL" id="JRKL02001720">
    <property type="protein sequence ID" value="KAF3962424.1"/>
    <property type="molecule type" value="Genomic_DNA"/>
</dbReference>
<gene>
    <name evidence="12" type="ORF">CMV_013061</name>
</gene>
<comment type="similarity">
    <text evidence="1">Belongs to the DNA polymerase type-B family.</text>
</comment>
<dbReference type="SUPFAM" id="SSF53098">
    <property type="entry name" value="Ribonuclease H-like"/>
    <property type="match status" value="1"/>
</dbReference>
<dbReference type="GO" id="GO:0005634">
    <property type="term" value="C:nucleus"/>
    <property type="evidence" value="ECO:0007669"/>
    <property type="project" value="TreeGrafter"/>
</dbReference>
<protein>
    <recommendedName>
        <fullName evidence="3">DNA polymerase zeta catalytic subunit</fullName>
        <ecNumber evidence="2">2.7.7.7</ecNumber>
    </recommendedName>
</protein>
<evidence type="ECO:0000313" key="13">
    <source>
        <dbReference type="Proteomes" id="UP000737018"/>
    </source>
</evidence>
<dbReference type="Proteomes" id="UP000737018">
    <property type="component" value="Unassembled WGS sequence"/>
</dbReference>
<proteinExistence type="inferred from homology"/>
<evidence type="ECO:0000256" key="1">
    <source>
        <dbReference type="ARBA" id="ARBA00005755"/>
    </source>
</evidence>
<feature type="domain" description="DNA-directed DNA polymerase family B exonuclease" evidence="11">
    <location>
        <begin position="145"/>
        <end position="227"/>
    </location>
</feature>
<feature type="domain" description="DNA-directed DNA polymerase family B multifunctional" evidence="10">
    <location>
        <begin position="362"/>
        <end position="427"/>
    </location>
</feature>
<name>A0A8J4R8K7_9ROSI</name>
<dbReference type="CDD" id="cd05778">
    <property type="entry name" value="DNA_polB_zeta_exo"/>
    <property type="match status" value="1"/>
</dbReference>
<dbReference type="InterPro" id="IPR043502">
    <property type="entry name" value="DNA/RNA_pol_sf"/>
</dbReference>
<evidence type="ECO:0000256" key="4">
    <source>
        <dbReference type="ARBA" id="ARBA00022679"/>
    </source>
</evidence>
<feature type="compositionally biased region" description="Basic and acidic residues" evidence="9">
    <location>
        <begin position="78"/>
        <end position="88"/>
    </location>
</feature>
<accession>A0A8J4R8K7</accession>
<dbReference type="InterPro" id="IPR006133">
    <property type="entry name" value="DNA-dir_DNA_pol_B_exonuc"/>
</dbReference>
<dbReference type="InterPro" id="IPR006134">
    <property type="entry name" value="DNA-dir_DNA_pol_B_multi_dom"/>
</dbReference>
<keyword evidence="13" id="KW-1185">Reference proteome</keyword>
<dbReference type="GO" id="GO:0016035">
    <property type="term" value="C:zeta DNA polymerase complex"/>
    <property type="evidence" value="ECO:0007669"/>
    <property type="project" value="InterPro"/>
</dbReference>
<dbReference type="OrthoDB" id="2414538at2759"/>
<evidence type="ECO:0000256" key="3">
    <source>
        <dbReference type="ARBA" id="ARBA00021589"/>
    </source>
</evidence>
<evidence type="ECO:0000259" key="10">
    <source>
        <dbReference type="Pfam" id="PF00136"/>
    </source>
</evidence>
<evidence type="ECO:0000313" key="12">
    <source>
        <dbReference type="EMBL" id="KAF3962424.1"/>
    </source>
</evidence>
<keyword evidence="5" id="KW-0548">Nucleotidyltransferase</keyword>
<dbReference type="EC" id="2.7.7.7" evidence="2"/>
<evidence type="ECO:0000256" key="9">
    <source>
        <dbReference type="SAM" id="MobiDB-lite"/>
    </source>
</evidence>
<evidence type="ECO:0000256" key="7">
    <source>
        <dbReference type="ARBA" id="ARBA00022932"/>
    </source>
</evidence>
<evidence type="ECO:0000259" key="11">
    <source>
        <dbReference type="Pfam" id="PF03104"/>
    </source>
</evidence>
<reference evidence="12" key="1">
    <citation type="submission" date="2020-03" db="EMBL/GenBank/DDBJ databases">
        <title>Castanea mollissima Vanexum genome sequencing.</title>
        <authorList>
            <person name="Staton M."/>
        </authorList>
    </citation>
    <scope>NUCLEOTIDE SEQUENCE</scope>
    <source>
        <tissue evidence="12">Leaf</tissue>
    </source>
</reference>
<dbReference type="GO" id="GO:0003887">
    <property type="term" value="F:DNA-directed DNA polymerase activity"/>
    <property type="evidence" value="ECO:0007669"/>
    <property type="project" value="UniProtKB-KW"/>
</dbReference>
<dbReference type="GO" id="GO:0000166">
    <property type="term" value="F:nucleotide binding"/>
    <property type="evidence" value="ECO:0007669"/>
    <property type="project" value="InterPro"/>
</dbReference>
<dbReference type="PANTHER" id="PTHR45812">
    <property type="entry name" value="DNA POLYMERASE ZETA CATALYTIC SUBUNIT"/>
    <property type="match status" value="1"/>
</dbReference>
<evidence type="ECO:0000256" key="2">
    <source>
        <dbReference type="ARBA" id="ARBA00012417"/>
    </source>
</evidence>
<dbReference type="GO" id="GO:0003677">
    <property type="term" value="F:DNA binding"/>
    <property type="evidence" value="ECO:0007669"/>
    <property type="project" value="InterPro"/>
</dbReference>
<feature type="region of interest" description="Disordered" evidence="9">
    <location>
        <begin position="78"/>
        <end position="115"/>
    </location>
</feature>
<keyword evidence="8" id="KW-0234">DNA repair</keyword>
<comment type="caution">
    <text evidence="12">The sequence shown here is derived from an EMBL/GenBank/DDBJ whole genome shotgun (WGS) entry which is preliminary data.</text>
</comment>